<protein>
    <submittedName>
        <fullName evidence="1">Uncharacterized protein</fullName>
    </submittedName>
</protein>
<reference evidence="1 2" key="1">
    <citation type="submission" date="2018-08" db="EMBL/GenBank/DDBJ databases">
        <title>A genome reference for cultivated species of the human gut microbiota.</title>
        <authorList>
            <person name="Zou Y."/>
            <person name="Xue W."/>
            <person name="Luo G."/>
        </authorList>
    </citation>
    <scope>NUCLEOTIDE SEQUENCE [LARGE SCALE GENOMIC DNA]</scope>
    <source>
        <strain evidence="1 2">AM16-54</strain>
    </source>
</reference>
<dbReference type="EMBL" id="QRKB01000028">
    <property type="protein sequence ID" value="RHH80994.1"/>
    <property type="molecule type" value="Genomic_DNA"/>
</dbReference>
<dbReference type="AlphaFoldDB" id="A0A3R6GUK0"/>
<dbReference type="RefSeq" id="WP_118255199.1">
    <property type="nucleotide sequence ID" value="NZ_QRKB01000028.1"/>
</dbReference>
<proteinExistence type="predicted"/>
<evidence type="ECO:0000313" key="2">
    <source>
        <dbReference type="Proteomes" id="UP000284548"/>
    </source>
</evidence>
<evidence type="ECO:0000313" key="1">
    <source>
        <dbReference type="EMBL" id="RHH80994.1"/>
    </source>
</evidence>
<dbReference type="Proteomes" id="UP000284548">
    <property type="component" value="Unassembled WGS sequence"/>
</dbReference>
<gene>
    <name evidence="1" type="ORF">DW192_10745</name>
</gene>
<organism evidence="1 2">
    <name type="scientific">Segatella copri</name>
    <dbReference type="NCBI Taxonomy" id="165179"/>
    <lineage>
        <taxon>Bacteria</taxon>
        <taxon>Pseudomonadati</taxon>
        <taxon>Bacteroidota</taxon>
        <taxon>Bacteroidia</taxon>
        <taxon>Bacteroidales</taxon>
        <taxon>Prevotellaceae</taxon>
        <taxon>Segatella</taxon>
    </lineage>
</organism>
<sequence>MSEEQNTFDIKQSNVQILPNAKYAIQNFYGAEYARKVLSNRPCNKEAIAESSILDMFYYSDTKPCPVSNEIIRKEIRKHPTPILAV</sequence>
<name>A0A3R6GUK0_9BACT</name>
<comment type="caution">
    <text evidence="1">The sequence shown here is derived from an EMBL/GenBank/DDBJ whole genome shotgun (WGS) entry which is preliminary data.</text>
</comment>
<accession>A0A3R6GUK0</accession>